<dbReference type="Pfam" id="PF07949">
    <property type="entry name" value="YbbR"/>
    <property type="match status" value="1"/>
</dbReference>
<evidence type="ECO:0000256" key="2">
    <source>
        <dbReference type="SAM" id="Phobius"/>
    </source>
</evidence>
<proteinExistence type="predicted"/>
<dbReference type="Gene3D" id="2.170.120.40">
    <property type="entry name" value="YbbR-like domain"/>
    <property type="match status" value="2"/>
</dbReference>
<dbReference type="EMBL" id="JACHXK010000009">
    <property type="protein sequence ID" value="MBB3111771.1"/>
    <property type="molecule type" value="Genomic_DNA"/>
</dbReference>
<reference evidence="3 4" key="1">
    <citation type="submission" date="2020-08" db="EMBL/GenBank/DDBJ databases">
        <title>Genomic Encyclopedia of Type Strains, Phase III (KMG-III): the genomes of soil and plant-associated and newly described type strains.</title>
        <authorList>
            <person name="Whitman W."/>
        </authorList>
    </citation>
    <scope>NUCLEOTIDE SEQUENCE [LARGE SCALE GENOMIC DNA]</scope>
    <source>
        <strain evidence="3 4">CECT 5862</strain>
    </source>
</reference>
<feature type="compositionally biased region" description="Low complexity" evidence="1">
    <location>
        <begin position="419"/>
        <end position="431"/>
    </location>
</feature>
<comment type="caution">
    <text evidence="3">The sequence shown here is derived from an EMBL/GenBank/DDBJ whole genome shotgun (WGS) entry which is preliminary data.</text>
</comment>
<keyword evidence="4" id="KW-1185">Reference proteome</keyword>
<dbReference type="RefSeq" id="WP_183601642.1">
    <property type="nucleotide sequence ID" value="NZ_JACHXK010000009.1"/>
</dbReference>
<feature type="transmembrane region" description="Helical" evidence="2">
    <location>
        <begin position="9"/>
        <end position="28"/>
    </location>
</feature>
<evidence type="ECO:0000313" key="3">
    <source>
        <dbReference type="EMBL" id="MBB3111771.1"/>
    </source>
</evidence>
<dbReference type="InterPro" id="IPR053154">
    <property type="entry name" value="c-di-AMP_regulator"/>
</dbReference>
<sequence length="488" mass="50474">MDKWLSHPTAIKIISLVIGILLFAVVHFDAERSPNTVATLTETEEYELNVEVTGLDTQYALRSVEPTIVKIKVQGTSGDLFKAAKEYKATVDVTGIGQGLHELPVTIDKPDTVELLDYSPRNVSVLLEPMVTKNFTVQLKTDGTVTDGYNSGVPVVTPGEVAVTLPEDRMDEVGFVGAVISIQDADDDFTENKAKIIVLNEAGEELKEAVVQPSTVEVQIPVSMPSKVLPLHVDYTGNAPEGLAVALVTPTVQQVTVYGLQEELDKLSSYDGVVADLSKQKQSGAMTVAVPLIEGIAAVEPAEITVDVTYSAAATKVLPQVPVTLSGLASGLQAKISVPAAGTVNLTVSGASNMLADVDAQDAQLIADLTELGAGTHVVQLKAALPRFVSLATGGISATVVITDGSTATGSAANKEDNAAAGGASNNTSDNQTDAATNEPASGTTNEPEAGSTNGAEPTTGGNTNATNEANSTDSGGDPVINEEDPAE</sequence>
<feature type="compositionally biased region" description="Polar residues" evidence="1">
    <location>
        <begin position="432"/>
        <end position="447"/>
    </location>
</feature>
<feature type="compositionally biased region" description="Low complexity" evidence="1">
    <location>
        <begin position="453"/>
        <end position="471"/>
    </location>
</feature>
<keyword evidence="2" id="KW-0812">Transmembrane</keyword>
<dbReference type="Proteomes" id="UP000570361">
    <property type="component" value="Unassembled WGS sequence"/>
</dbReference>
<dbReference type="AlphaFoldDB" id="A0A7W5B143"/>
<dbReference type="PANTHER" id="PTHR37804:SF1">
    <property type="entry name" value="CDAA REGULATORY PROTEIN CDAR"/>
    <property type="match status" value="1"/>
</dbReference>
<dbReference type="Gene3D" id="2.170.120.30">
    <property type="match status" value="2"/>
</dbReference>
<name>A0A7W5B143_9BACL</name>
<feature type="region of interest" description="Disordered" evidence="1">
    <location>
        <begin position="408"/>
        <end position="488"/>
    </location>
</feature>
<keyword evidence="2" id="KW-1133">Transmembrane helix</keyword>
<dbReference type="InterPro" id="IPR012505">
    <property type="entry name" value="YbbR"/>
</dbReference>
<evidence type="ECO:0000313" key="4">
    <source>
        <dbReference type="Proteomes" id="UP000570361"/>
    </source>
</evidence>
<dbReference type="PANTHER" id="PTHR37804">
    <property type="entry name" value="CDAA REGULATORY PROTEIN CDAR"/>
    <property type="match status" value="1"/>
</dbReference>
<gene>
    <name evidence="3" type="ORF">FHS18_003839</name>
</gene>
<protein>
    <submittedName>
        <fullName evidence="3">YbbR domain-containing protein</fullName>
    </submittedName>
</protein>
<accession>A0A7W5B143</accession>
<evidence type="ECO:0000256" key="1">
    <source>
        <dbReference type="SAM" id="MobiDB-lite"/>
    </source>
</evidence>
<keyword evidence="2" id="KW-0472">Membrane</keyword>
<organism evidence="3 4">
    <name type="scientific">Paenibacillus phyllosphaerae</name>
    <dbReference type="NCBI Taxonomy" id="274593"/>
    <lineage>
        <taxon>Bacteria</taxon>
        <taxon>Bacillati</taxon>
        <taxon>Bacillota</taxon>
        <taxon>Bacilli</taxon>
        <taxon>Bacillales</taxon>
        <taxon>Paenibacillaceae</taxon>
        <taxon>Paenibacillus</taxon>
    </lineage>
</organism>